<dbReference type="GO" id="GO:0050660">
    <property type="term" value="F:flavin adenine dinucleotide binding"/>
    <property type="evidence" value="ECO:0007669"/>
    <property type="project" value="InterPro"/>
</dbReference>
<keyword evidence="3 8" id="KW-0285">Flavoprotein</keyword>
<feature type="domain" description="Acyl-CoA oxidase/dehydrogenase middle" evidence="10">
    <location>
        <begin position="146"/>
        <end position="240"/>
    </location>
</feature>
<protein>
    <recommendedName>
        <fullName evidence="7">Cyclohexane-1-carbonyl-CoA dehydrogenase</fullName>
        <ecNumber evidence="6">1.3.8.11</ecNumber>
    </recommendedName>
</protein>
<dbReference type="Pfam" id="PF02771">
    <property type="entry name" value="Acyl-CoA_dh_N"/>
    <property type="match status" value="1"/>
</dbReference>
<dbReference type="InterPro" id="IPR006089">
    <property type="entry name" value="Acyl-CoA_DH_CS"/>
</dbReference>
<dbReference type="InterPro" id="IPR006091">
    <property type="entry name" value="Acyl-CoA_Oxase/DH_mid-dom"/>
</dbReference>
<dbReference type="Gene3D" id="1.10.540.10">
    <property type="entry name" value="Acyl-CoA dehydrogenase/oxidase, N-terminal domain"/>
    <property type="match status" value="1"/>
</dbReference>
<dbReference type="InterPro" id="IPR036250">
    <property type="entry name" value="AcylCo_DH-like_C"/>
</dbReference>
<evidence type="ECO:0000256" key="6">
    <source>
        <dbReference type="ARBA" id="ARBA00066361"/>
    </source>
</evidence>
<dbReference type="PROSITE" id="PS00072">
    <property type="entry name" value="ACYL_COA_DH_1"/>
    <property type="match status" value="1"/>
</dbReference>
<dbReference type="FunFam" id="1.20.140.10:FF:000004">
    <property type="entry name" value="Acyl-CoA dehydrogenase FadE25"/>
    <property type="match status" value="1"/>
</dbReference>
<reference evidence="12 13" key="1">
    <citation type="submission" date="2019-02" db="EMBL/GenBank/DDBJ databases">
        <title>Deep-cultivation of Planctomycetes and their phenomic and genomic characterization uncovers novel biology.</title>
        <authorList>
            <person name="Wiegand S."/>
            <person name="Jogler M."/>
            <person name="Boedeker C."/>
            <person name="Pinto D."/>
            <person name="Vollmers J."/>
            <person name="Rivas-Marin E."/>
            <person name="Kohn T."/>
            <person name="Peeters S.H."/>
            <person name="Heuer A."/>
            <person name="Rast P."/>
            <person name="Oberbeckmann S."/>
            <person name="Bunk B."/>
            <person name="Jeske O."/>
            <person name="Meyerdierks A."/>
            <person name="Storesund J.E."/>
            <person name="Kallscheuer N."/>
            <person name="Luecker S."/>
            <person name="Lage O.M."/>
            <person name="Pohl T."/>
            <person name="Merkel B.J."/>
            <person name="Hornburger P."/>
            <person name="Mueller R.-W."/>
            <person name="Bruemmer F."/>
            <person name="Labrenz M."/>
            <person name="Spormann A.M."/>
            <person name="Op den Camp H."/>
            <person name="Overmann J."/>
            <person name="Amann R."/>
            <person name="Jetten M.S.M."/>
            <person name="Mascher T."/>
            <person name="Medema M.H."/>
            <person name="Devos D.P."/>
            <person name="Kaster A.-K."/>
            <person name="Ovreas L."/>
            <person name="Rohde M."/>
            <person name="Galperin M.Y."/>
            <person name="Jogler C."/>
        </authorList>
    </citation>
    <scope>NUCLEOTIDE SEQUENCE [LARGE SCALE GENOMIC DNA]</scope>
    <source>
        <strain evidence="12 13">Poly30</strain>
    </source>
</reference>
<evidence type="ECO:0000313" key="12">
    <source>
        <dbReference type="EMBL" id="QDV09017.1"/>
    </source>
</evidence>
<dbReference type="InterPro" id="IPR037069">
    <property type="entry name" value="AcylCoA_DH/ox_N_sf"/>
</dbReference>
<dbReference type="PANTHER" id="PTHR43884">
    <property type="entry name" value="ACYL-COA DEHYDROGENASE"/>
    <property type="match status" value="1"/>
</dbReference>
<evidence type="ECO:0000259" key="11">
    <source>
        <dbReference type="Pfam" id="PF02771"/>
    </source>
</evidence>
<keyword evidence="13" id="KW-1185">Reference proteome</keyword>
<dbReference type="PROSITE" id="PS00073">
    <property type="entry name" value="ACYL_COA_DH_2"/>
    <property type="match status" value="1"/>
</dbReference>
<dbReference type="Gene3D" id="2.40.110.10">
    <property type="entry name" value="Butyryl-CoA Dehydrogenase, subunit A, domain 2"/>
    <property type="match status" value="1"/>
</dbReference>
<evidence type="ECO:0000259" key="10">
    <source>
        <dbReference type="Pfam" id="PF02770"/>
    </source>
</evidence>
<proteinExistence type="inferred from homology"/>
<dbReference type="RefSeq" id="WP_145202667.1">
    <property type="nucleotide sequence ID" value="NZ_CP036434.1"/>
</dbReference>
<gene>
    <name evidence="12" type="primary">acdA_5</name>
    <name evidence="12" type="ORF">Poly30_45730</name>
</gene>
<feature type="domain" description="Acyl-CoA dehydrogenase/oxidase C-terminal" evidence="9">
    <location>
        <begin position="253"/>
        <end position="402"/>
    </location>
</feature>
<dbReference type="PANTHER" id="PTHR43884:SF12">
    <property type="entry name" value="ISOVALERYL-COA DEHYDROGENASE, MITOCHONDRIAL-RELATED"/>
    <property type="match status" value="1"/>
</dbReference>
<dbReference type="SUPFAM" id="SSF47203">
    <property type="entry name" value="Acyl-CoA dehydrogenase C-terminal domain-like"/>
    <property type="match status" value="1"/>
</dbReference>
<dbReference type="InterPro" id="IPR009100">
    <property type="entry name" value="AcylCoA_DH/oxidase_NM_dom_sf"/>
</dbReference>
<dbReference type="InterPro" id="IPR009075">
    <property type="entry name" value="AcylCo_DH/oxidase_C"/>
</dbReference>
<name>A0A518EY57_9BACT</name>
<keyword evidence="5 8" id="KW-0560">Oxidoreductase</keyword>
<comment type="similarity">
    <text evidence="2 8">Belongs to the acyl-CoA dehydrogenase family.</text>
</comment>
<dbReference type="Gene3D" id="1.20.140.10">
    <property type="entry name" value="Butyryl-CoA Dehydrogenase, subunit A, domain 3"/>
    <property type="match status" value="1"/>
</dbReference>
<dbReference type="Pfam" id="PF02770">
    <property type="entry name" value="Acyl-CoA_dh_M"/>
    <property type="match status" value="1"/>
</dbReference>
<evidence type="ECO:0000313" key="13">
    <source>
        <dbReference type="Proteomes" id="UP000320390"/>
    </source>
</evidence>
<evidence type="ECO:0000256" key="5">
    <source>
        <dbReference type="ARBA" id="ARBA00023002"/>
    </source>
</evidence>
<dbReference type="FunFam" id="1.10.540.10:FF:000002">
    <property type="entry name" value="Acyl-CoA dehydrogenase FadE19"/>
    <property type="match status" value="1"/>
</dbReference>
<organism evidence="12 13">
    <name type="scientific">Saltatorellus ferox</name>
    <dbReference type="NCBI Taxonomy" id="2528018"/>
    <lineage>
        <taxon>Bacteria</taxon>
        <taxon>Pseudomonadati</taxon>
        <taxon>Planctomycetota</taxon>
        <taxon>Planctomycetia</taxon>
        <taxon>Planctomycetia incertae sedis</taxon>
        <taxon>Saltatorellus</taxon>
    </lineage>
</organism>
<dbReference type="GO" id="GO:0003995">
    <property type="term" value="F:acyl-CoA dehydrogenase activity"/>
    <property type="evidence" value="ECO:0007669"/>
    <property type="project" value="InterPro"/>
</dbReference>
<accession>A0A518EY57</accession>
<evidence type="ECO:0000256" key="4">
    <source>
        <dbReference type="ARBA" id="ARBA00022827"/>
    </source>
</evidence>
<dbReference type="Pfam" id="PF00441">
    <property type="entry name" value="Acyl-CoA_dh_1"/>
    <property type="match status" value="1"/>
</dbReference>
<dbReference type="SUPFAM" id="SSF56645">
    <property type="entry name" value="Acyl-CoA dehydrogenase NM domain-like"/>
    <property type="match status" value="1"/>
</dbReference>
<keyword evidence="4 8" id="KW-0274">FAD</keyword>
<dbReference type="InterPro" id="IPR013786">
    <property type="entry name" value="AcylCoA_DH/ox_N"/>
</dbReference>
<dbReference type="EMBL" id="CP036434">
    <property type="protein sequence ID" value="QDV09017.1"/>
    <property type="molecule type" value="Genomic_DNA"/>
</dbReference>
<dbReference type="EC" id="1.3.8.11" evidence="6"/>
<dbReference type="PIRSF" id="PIRSF016578">
    <property type="entry name" value="HsaA"/>
    <property type="match status" value="1"/>
</dbReference>
<evidence type="ECO:0000256" key="1">
    <source>
        <dbReference type="ARBA" id="ARBA00001974"/>
    </source>
</evidence>
<dbReference type="FunFam" id="2.40.110.10:FF:000009">
    <property type="entry name" value="Acyl-CoA dehydrogenase"/>
    <property type="match status" value="1"/>
</dbReference>
<dbReference type="InterPro" id="IPR046373">
    <property type="entry name" value="Acyl-CoA_Oxase/DH_mid-dom_sf"/>
</dbReference>
<dbReference type="Proteomes" id="UP000320390">
    <property type="component" value="Chromosome"/>
</dbReference>
<sequence length="408" mass="44062">MTDVASTSSSPDLGHASYELPPIRHAFDLTEEQEMVREMVRDFARAELEPAAHDIDERHHFPKETWDKIVELGLAGIPFPEDVGGSDGGTLSYIIAVEEMAKVCGSTALTYAAHVSLGSYPIWKWGGEKLRQMYLPKLIAGEYMGAYGLTEPGAGSDSGGTLTTADLQGDEYVLNGRKCFITNANHAGVFIVTAVTDKSLGSKGISAFVVPRDTPGFTVEKGEVKLGMRGSDWASLVFQDARIPRDHLLGPEGEGFKTFMKTLEGGRISIGALSLGLAAGAADYATKYATEREAFGGTLADQQAVQFKLADMRVKVEAARHLVYHAARLKDTGAPYGTEAAIAKLYASEVAMQNSYEAIQIYGGYGYSREYPVERIWRDAKLCTIGEGTSEIQRLIIGRAVLKAASSL</sequence>
<evidence type="ECO:0000256" key="3">
    <source>
        <dbReference type="ARBA" id="ARBA00022630"/>
    </source>
</evidence>
<evidence type="ECO:0000256" key="2">
    <source>
        <dbReference type="ARBA" id="ARBA00009347"/>
    </source>
</evidence>
<evidence type="ECO:0000256" key="8">
    <source>
        <dbReference type="RuleBase" id="RU362125"/>
    </source>
</evidence>
<dbReference type="OrthoDB" id="9802447at2"/>
<evidence type="ECO:0000256" key="7">
    <source>
        <dbReference type="ARBA" id="ARBA00067292"/>
    </source>
</evidence>
<evidence type="ECO:0000259" key="9">
    <source>
        <dbReference type="Pfam" id="PF00441"/>
    </source>
</evidence>
<dbReference type="AlphaFoldDB" id="A0A518EY57"/>
<feature type="domain" description="Acyl-CoA dehydrogenase/oxidase N-terminal" evidence="11">
    <location>
        <begin position="30"/>
        <end position="142"/>
    </location>
</feature>
<comment type="cofactor">
    <cofactor evidence="1 8">
        <name>FAD</name>
        <dbReference type="ChEBI" id="CHEBI:57692"/>
    </cofactor>
</comment>